<dbReference type="InParanoid" id="F2U2Q5"/>
<evidence type="ECO:0000256" key="10">
    <source>
        <dbReference type="SAM" id="MobiDB-lite"/>
    </source>
</evidence>
<feature type="compositionally biased region" description="Polar residues" evidence="10">
    <location>
        <begin position="14"/>
        <end position="28"/>
    </location>
</feature>
<dbReference type="PRINTS" id="PR00511">
    <property type="entry name" value="TEKTIN"/>
</dbReference>
<keyword evidence="7" id="KW-0206">Cytoskeleton</keyword>
<dbReference type="GO" id="GO:0060271">
    <property type="term" value="P:cilium assembly"/>
    <property type="evidence" value="ECO:0007669"/>
    <property type="project" value="TreeGrafter"/>
</dbReference>
<dbReference type="PANTHER" id="PTHR19960">
    <property type="entry name" value="TEKTIN"/>
    <property type="match status" value="1"/>
</dbReference>
<feature type="coiled-coil region" evidence="9">
    <location>
        <begin position="330"/>
        <end position="371"/>
    </location>
</feature>
<evidence type="ECO:0000256" key="6">
    <source>
        <dbReference type="ARBA" id="ARBA00023069"/>
    </source>
</evidence>
<dbReference type="STRING" id="946362.F2U2Q5"/>
<feature type="region of interest" description="Disordered" evidence="10">
    <location>
        <begin position="1"/>
        <end position="28"/>
    </location>
</feature>
<dbReference type="OMA" id="RNLEDTH"/>
<reference evidence="11" key="1">
    <citation type="submission" date="2009-08" db="EMBL/GenBank/DDBJ databases">
        <title>Annotation of Salpingoeca rosetta.</title>
        <authorList>
            <consortium name="The Broad Institute Genome Sequencing Platform"/>
            <person name="Russ C."/>
            <person name="Cuomo C."/>
            <person name="Burger G."/>
            <person name="Gray M.W."/>
            <person name="Holland P.W.H."/>
            <person name="King N."/>
            <person name="Lang F.B.F."/>
            <person name="Roger A.J."/>
            <person name="Ruiz-Trillo I."/>
            <person name="Young S.K."/>
            <person name="Zeng Q."/>
            <person name="Gargeya S."/>
            <person name="Alvarado L."/>
            <person name="Berlin A."/>
            <person name="Chapman S.B."/>
            <person name="Chen Z."/>
            <person name="Freedman E."/>
            <person name="Gellesch M."/>
            <person name="Goldberg J."/>
            <person name="Griggs A."/>
            <person name="Gujja S."/>
            <person name="Heilman E."/>
            <person name="Heiman D."/>
            <person name="Howarth C."/>
            <person name="Mehta T."/>
            <person name="Neiman D."/>
            <person name="Pearson M."/>
            <person name="Roberts A."/>
            <person name="Saif S."/>
            <person name="Shea T."/>
            <person name="Shenoy N."/>
            <person name="Sisk P."/>
            <person name="Stolte C."/>
            <person name="Sykes S."/>
            <person name="White J."/>
            <person name="Yandava C."/>
            <person name="Haas B."/>
            <person name="Nusbaum C."/>
            <person name="Birren B."/>
        </authorList>
    </citation>
    <scope>NUCLEOTIDE SEQUENCE [LARGE SCALE GENOMIC DNA]</scope>
    <source>
        <strain evidence="11">ATCC 50818</strain>
    </source>
</reference>
<comment type="similarity">
    <text evidence="2">Belongs to the tektin family.</text>
</comment>
<feature type="coiled-coil region" evidence="9">
    <location>
        <begin position="142"/>
        <end position="169"/>
    </location>
</feature>
<evidence type="ECO:0000256" key="8">
    <source>
        <dbReference type="ARBA" id="ARBA00023273"/>
    </source>
</evidence>
<evidence type="ECO:0000256" key="7">
    <source>
        <dbReference type="ARBA" id="ARBA00023212"/>
    </source>
</evidence>
<dbReference type="Proteomes" id="UP000007799">
    <property type="component" value="Unassembled WGS sequence"/>
</dbReference>
<keyword evidence="6" id="KW-0969">Cilium</keyword>
<dbReference type="GO" id="GO:0005929">
    <property type="term" value="C:cilium"/>
    <property type="evidence" value="ECO:0007669"/>
    <property type="project" value="UniProtKB-ARBA"/>
</dbReference>
<dbReference type="GO" id="GO:0005634">
    <property type="term" value="C:nucleus"/>
    <property type="evidence" value="ECO:0007669"/>
    <property type="project" value="TreeGrafter"/>
</dbReference>
<keyword evidence="5 9" id="KW-0175">Coiled coil</keyword>
<evidence type="ECO:0000256" key="1">
    <source>
        <dbReference type="ARBA" id="ARBA00004611"/>
    </source>
</evidence>
<gene>
    <name evidence="11" type="ORF">PTSG_02584</name>
</gene>
<dbReference type="AlphaFoldDB" id="F2U2Q5"/>
<organism evidence="12">
    <name type="scientific">Salpingoeca rosetta (strain ATCC 50818 / BSB-021)</name>
    <dbReference type="NCBI Taxonomy" id="946362"/>
    <lineage>
        <taxon>Eukaryota</taxon>
        <taxon>Choanoflagellata</taxon>
        <taxon>Craspedida</taxon>
        <taxon>Salpingoecidae</taxon>
        <taxon>Salpingoeca</taxon>
    </lineage>
</organism>
<name>F2U2Q5_SALR5</name>
<dbReference type="InterPro" id="IPR000435">
    <property type="entry name" value="Tektins"/>
</dbReference>
<dbReference type="eggNOG" id="KOG2685">
    <property type="taxonomic scope" value="Eukaryota"/>
</dbReference>
<evidence type="ECO:0000313" key="12">
    <source>
        <dbReference type="Proteomes" id="UP000007799"/>
    </source>
</evidence>
<dbReference type="GO" id="GO:0060294">
    <property type="term" value="P:cilium movement involved in cell motility"/>
    <property type="evidence" value="ECO:0007669"/>
    <property type="project" value="InterPro"/>
</dbReference>
<proteinExistence type="inferred from homology"/>
<dbReference type="EMBL" id="GL832960">
    <property type="protein sequence ID" value="EGD81899.1"/>
    <property type="molecule type" value="Genomic_DNA"/>
</dbReference>
<dbReference type="RefSeq" id="XP_004996082.1">
    <property type="nucleotide sequence ID" value="XM_004996025.1"/>
</dbReference>
<evidence type="ECO:0000256" key="5">
    <source>
        <dbReference type="ARBA" id="ARBA00023054"/>
    </source>
</evidence>
<sequence length="397" mass="45581">MSATKHRPEEWQTRRSQVTTTARTTRSLSNGIRAEALETARQTTQRVQRVARDTENELNLRIDWVEHRRRDLKLSIEETLDEIGLLNNVKERVEEERAAKAEPTDINKECQDLRAQRYGIDLVDDEVDAELDHEAKLLSDVERLLTEAMEDAKEQLRLLRAAKYSLEKDLEAKDAAVSIDAECRSLDRSSNTITQQLDGINLQDDDGIDPSDWDVNTQHNLDQAEQERINARNLREDIEDLLQSASDRLTQQANKVEDAFNRRIGECKDALADTENNLDKTRLEIESMERLTEDLNASIDDKVPTLQLAQTRRQKRTLRPGHELVKDPAQATLSREVQEVQAAMGDLQAQKDSAEKALLSLRRTALELEEDVKCKTNTLNVDNACMQKRQQYKYRLV</sequence>
<feature type="coiled-coil region" evidence="9">
    <location>
        <begin position="37"/>
        <end position="96"/>
    </location>
</feature>
<evidence type="ECO:0000256" key="9">
    <source>
        <dbReference type="SAM" id="Coils"/>
    </source>
</evidence>
<keyword evidence="4" id="KW-0282">Flagellum</keyword>
<accession>F2U2Q5</accession>
<comment type="subcellular location">
    <subcellularLocation>
        <location evidence="1">Cytoplasm</location>
        <location evidence="1">Cytoskeleton</location>
        <location evidence="1">Flagellum axoneme</location>
    </subcellularLocation>
</comment>
<evidence type="ECO:0000313" key="11">
    <source>
        <dbReference type="EMBL" id="EGD81899.1"/>
    </source>
</evidence>
<protein>
    <recommendedName>
        <fullName evidence="13">Tektin</fullName>
    </recommendedName>
</protein>
<keyword evidence="8" id="KW-0966">Cell projection</keyword>
<dbReference type="PANTHER" id="PTHR19960:SF25">
    <property type="entry name" value="TEKTIN-1"/>
    <property type="match status" value="1"/>
</dbReference>
<evidence type="ECO:0000256" key="3">
    <source>
        <dbReference type="ARBA" id="ARBA00022490"/>
    </source>
</evidence>
<dbReference type="KEGG" id="sre:PTSG_02584"/>
<feature type="coiled-coil region" evidence="9">
    <location>
        <begin position="221"/>
        <end position="298"/>
    </location>
</feature>
<dbReference type="Pfam" id="PF03148">
    <property type="entry name" value="Tektin"/>
    <property type="match status" value="1"/>
</dbReference>
<dbReference type="OrthoDB" id="10054259at2759"/>
<evidence type="ECO:0000256" key="4">
    <source>
        <dbReference type="ARBA" id="ARBA00022846"/>
    </source>
</evidence>
<dbReference type="InterPro" id="IPR048256">
    <property type="entry name" value="Tektin-like"/>
</dbReference>
<evidence type="ECO:0008006" key="13">
    <source>
        <dbReference type="Google" id="ProtNLM"/>
    </source>
</evidence>
<keyword evidence="12" id="KW-1185">Reference proteome</keyword>
<evidence type="ECO:0000256" key="2">
    <source>
        <dbReference type="ARBA" id="ARBA00007209"/>
    </source>
</evidence>
<dbReference type="FunCoup" id="F2U2Q5">
    <property type="interactions" value="38"/>
</dbReference>
<dbReference type="GeneID" id="16076670"/>
<feature type="compositionally biased region" description="Basic and acidic residues" evidence="10">
    <location>
        <begin position="1"/>
        <end position="13"/>
    </location>
</feature>
<dbReference type="GO" id="GO:0015630">
    <property type="term" value="C:microtubule cytoskeleton"/>
    <property type="evidence" value="ECO:0007669"/>
    <property type="project" value="TreeGrafter"/>
</dbReference>
<keyword evidence="3" id="KW-0963">Cytoplasm</keyword>
<dbReference type="GO" id="GO:0005737">
    <property type="term" value="C:cytoplasm"/>
    <property type="evidence" value="ECO:0007669"/>
    <property type="project" value="UniProtKB-ARBA"/>
</dbReference>